<gene>
    <name evidence="1" type="ORF">J8C06_09140</name>
</gene>
<reference evidence="1 2" key="1">
    <citation type="submission" date="2021-03" db="EMBL/GenBank/DDBJ databases">
        <title>Genomic and phenotypic characterization of Chloracidobacterium isolates provides evidence for multiple species.</title>
        <authorList>
            <person name="Saini M.K."/>
            <person name="Costas A.M.G."/>
            <person name="Tank M."/>
            <person name="Bryant D.A."/>
        </authorList>
    </citation>
    <scope>NUCLEOTIDE SEQUENCE [LARGE SCALE GENOMIC DNA]</scope>
    <source>
        <strain evidence="1 2">BV2-C</strain>
    </source>
</reference>
<dbReference type="Proteomes" id="UP000676506">
    <property type="component" value="Chromosome 1"/>
</dbReference>
<name>A0ABX8B778_9BACT</name>
<protein>
    <submittedName>
        <fullName evidence="1">Uncharacterized protein</fullName>
    </submittedName>
</protein>
<proteinExistence type="predicted"/>
<keyword evidence="2" id="KW-1185">Reference proteome</keyword>
<organism evidence="1 2">
    <name type="scientific">Chloracidobacterium validum</name>
    <dbReference type="NCBI Taxonomy" id="2821543"/>
    <lineage>
        <taxon>Bacteria</taxon>
        <taxon>Pseudomonadati</taxon>
        <taxon>Acidobacteriota</taxon>
        <taxon>Terriglobia</taxon>
        <taxon>Terriglobales</taxon>
        <taxon>Acidobacteriaceae</taxon>
        <taxon>Chloracidobacterium</taxon>
    </lineage>
</organism>
<dbReference type="EMBL" id="CP072648">
    <property type="protein sequence ID" value="QUW02506.1"/>
    <property type="molecule type" value="Genomic_DNA"/>
</dbReference>
<dbReference type="RefSeq" id="WP_211428396.1">
    <property type="nucleotide sequence ID" value="NZ_CP072648.1"/>
</dbReference>
<evidence type="ECO:0000313" key="2">
    <source>
        <dbReference type="Proteomes" id="UP000676506"/>
    </source>
</evidence>
<accession>A0ABX8B778</accession>
<sequence length="172" mass="19400">MTEAERMRLYAKVIGTLGDRALPRLYETLVLSQRTRRFALFPAPCLRRPVVQIQYTLLGIELKVGRRRLSCPDMATARYLAVFAQLGVSAVAVPYDISQLPRVADAFETAWQQFLLATEHQVQALSPRLRNRARSHLLDTTREAIEALGAGAARPVFVQTTRQRPRSEPSRA</sequence>
<evidence type="ECO:0000313" key="1">
    <source>
        <dbReference type="EMBL" id="QUW02506.1"/>
    </source>
</evidence>